<organism evidence="1 2">
    <name type="scientific">Phaseolus coccineus</name>
    <name type="common">Scarlet runner bean</name>
    <name type="synonym">Phaseolus multiflorus</name>
    <dbReference type="NCBI Taxonomy" id="3886"/>
    <lineage>
        <taxon>Eukaryota</taxon>
        <taxon>Viridiplantae</taxon>
        <taxon>Streptophyta</taxon>
        <taxon>Embryophyta</taxon>
        <taxon>Tracheophyta</taxon>
        <taxon>Spermatophyta</taxon>
        <taxon>Magnoliopsida</taxon>
        <taxon>eudicotyledons</taxon>
        <taxon>Gunneridae</taxon>
        <taxon>Pentapetalae</taxon>
        <taxon>rosids</taxon>
        <taxon>fabids</taxon>
        <taxon>Fabales</taxon>
        <taxon>Fabaceae</taxon>
        <taxon>Papilionoideae</taxon>
        <taxon>50 kb inversion clade</taxon>
        <taxon>NPAAA clade</taxon>
        <taxon>indigoferoid/millettioid clade</taxon>
        <taxon>Phaseoleae</taxon>
        <taxon>Phaseolus</taxon>
    </lineage>
</organism>
<evidence type="ECO:0000313" key="1">
    <source>
        <dbReference type="EMBL" id="KAK7351974.1"/>
    </source>
</evidence>
<name>A0AAN9MCB2_PHACN</name>
<evidence type="ECO:0000313" key="2">
    <source>
        <dbReference type="Proteomes" id="UP001374584"/>
    </source>
</evidence>
<sequence length="228" mass="25494">MGISLRRSTSQSVYSNLCSCISDLATEIDCRRQRGRTPHFIGSSSLALLLDGGAVGEYRRLVETSMLGCSKVTCYCCCSASCSSSRNFFIIFAFLTRNWIQTKLSRPSFILVQLEREKPYPFQKSQRNGRLQYKKLRRHDLKMVRPPTGSMPCSQACTGQNSAPSRAFAPARSLESIPTFTCFLPFLSSSYAKVSESSNSFLDAEAFLLPPSLLLSLLIKMWADDDFD</sequence>
<reference evidence="1 2" key="1">
    <citation type="submission" date="2024-01" db="EMBL/GenBank/DDBJ databases">
        <title>The genomes of 5 underutilized Papilionoideae crops provide insights into root nodulation and disease resistanc.</title>
        <authorList>
            <person name="Jiang F."/>
        </authorList>
    </citation>
    <scope>NUCLEOTIDE SEQUENCE [LARGE SCALE GENOMIC DNA]</scope>
    <source>
        <strain evidence="1">JINMINGXINNONG_FW02</strain>
        <tissue evidence="1">Leaves</tissue>
    </source>
</reference>
<comment type="caution">
    <text evidence="1">The sequence shown here is derived from an EMBL/GenBank/DDBJ whole genome shotgun (WGS) entry which is preliminary data.</text>
</comment>
<keyword evidence="2" id="KW-1185">Reference proteome</keyword>
<dbReference type="EMBL" id="JAYMYR010000007">
    <property type="protein sequence ID" value="KAK7351974.1"/>
    <property type="molecule type" value="Genomic_DNA"/>
</dbReference>
<protein>
    <submittedName>
        <fullName evidence="1">Uncharacterized protein</fullName>
    </submittedName>
</protein>
<proteinExistence type="predicted"/>
<accession>A0AAN9MCB2</accession>
<gene>
    <name evidence="1" type="ORF">VNO80_17388</name>
</gene>
<dbReference type="Proteomes" id="UP001374584">
    <property type="component" value="Unassembled WGS sequence"/>
</dbReference>
<dbReference type="AlphaFoldDB" id="A0AAN9MCB2"/>